<evidence type="ECO:0000313" key="2">
    <source>
        <dbReference type="EMBL" id="GBN33522.1"/>
    </source>
</evidence>
<protein>
    <submittedName>
        <fullName evidence="2">Uncharacterized protein</fullName>
    </submittedName>
</protein>
<proteinExistence type="predicted"/>
<comment type="caution">
    <text evidence="2">The sequence shown here is derived from an EMBL/GenBank/DDBJ whole genome shotgun (WGS) entry which is preliminary data.</text>
</comment>
<dbReference type="AlphaFoldDB" id="A0A4Y2N3S2"/>
<evidence type="ECO:0000313" key="3">
    <source>
        <dbReference type="Proteomes" id="UP000499080"/>
    </source>
</evidence>
<dbReference type="Proteomes" id="UP000499080">
    <property type="component" value="Unassembled WGS sequence"/>
</dbReference>
<feature type="region of interest" description="Disordered" evidence="1">
    <location>
        <begin position="1"/>
        <end position="20"/>
    </location>
</feature>
<organism evidence="2 3">
    <name type="scientific">Araneus ventricosus</name>
    <name type="common">Orbweaver spider</name>
    <name type="synonym">Epeira ventricosa</name>
    <dbReference type="NCBI Taxonomy" id="182803"/>
    <lineage>
        <taxon>Eukaryota</taxon>
        <taxon>Metazoa</taxon>
        <taxon>Ecdysozoa</taxon>
        <taxon>Arthropoda</taxon>
        <taxon>Chelicerata</taxon>
        <taxon>Arachnida</taxon>
        <taxon>Araneae</taxon>
        <taxon>Araneomorphae</taxon>
        <taxon>Entelegynae</taxon>
        <taxon>Araneoidea</taxon>
        <taxon>Araneidae</taxon>
        <taxon>Araneus</taxon>
    </lineage>
</organism>
<dbReference type="EMBL" id="BGPR01285254">
    <property type="protein sequence ID" value="GBN33522.1"/>
    <property type="molecule type" value="Genomic_DNA"/>
</dbReference>
<gene>
    <name evidence="2" type="ORF">AVEN_1546_1</name>
</gene>
<reference evidence="2 3" key="1">
    <citation type="journal article" date="2019" name="Sci. Rep.">
        <title>Orb-weaving spider Araneus ventricosus genome elucidates the spidroin gene catalogue.</title>
        <authorList>
            <person name="Kono N."/>
            <person name="Nakamura H."/>
            <person name="Ohtoshi R."/>
            <person name="Moran D.A.P."/>
            <person name="Shinohara A."/>
            <person name="Yoshida Y."/>
            <person name="Fujiwara M."/>
            <person name="Mori M."/>
            <person name="Tomita M."/>
            <person name="Arakawa K."/>
        </authorList>
    </citation>
    <scope>NUCLEOTIDE SEQUENCE [LARGE SCALE GENOMIC DNA]</scope>
</reference>
<evidence type="ECO:0000256" key="1">
    <source>
        <dbReference type="SAM" id="MobiDB-lite"/>
    </source>
</evidence>
<feature type="compositionally biased region" description="Basic and acidic residues" evidence="1">
    <location>
        <begin position="9"/>
        <end position="20"/>
    </location>
</feature>
<sequence length="33" mass="3912">MLIDNVQEDQDHQRASPAKKEYWKVIAKCPEKL</sequence>
<keyword evidence="3" id="KW-1185">Reference proteome</keyword>
<feature type="non-terminal residue" evidence="2">
    <location>
        <position position="33"/>
    </location>
</feature>
<accession>A0A4Y2N3S2</accession>
<name>A0A4Y2N3S2_ARAVE</name>